<organism evidence="2 3">
    <name type="scientific">Lithospermum erythrorhizon</name>
    <name type="common">Purple gromwell</name>
    <name type="synonym">Lithospermum officinale var. erythrorhizon</name>
    <dbReference type="NCBI Taxonomy" id="34254"/>
    <lineage>
        <taxon>Eukaryota</taxon>
        <taxon>Viridiplantae</taxon>
        <taxon>Streptophyta</taxon>
        <taxon>Embryophyta</taxon>
        <taxon>Tracheophyta</taxon>
        <taxon>Spermatophyta</taxon>
        <taxon>Magnoliopsida</taxon>
        <taxon>eudicotyledons</taxon>
        <taxon>Gunneridae</taxon>
        <taxon>Pentapetalae</taxon>
        <taxon>asterids</taxon>
        <taxon>lamiids</taxon>
        <taxon>Boraginales</taxon>
        <taxon>Boraginaceae</taxon>
        <taxon>Boraginoideae</taxon>
        <taxon>Lithospermeae</taxon>
        <taxon>Lithospermum</taxon>
    </lineage>
</organism>
<dbReference type="GO" id="GO:0005634">
    <property type="term" value="C:nucleus"/>
    <property type="evidence" value="ECO:0007669"/>
    <property type="project" value="InterPro"/>
</dbReference>
<feature type="domain" description="K-box" evidence="1">
    <location>
        <begin position="42"/>
        <end position="130"/>
    </location>
</feature>
<sequence length="152" mass="17406">MSTLISGRIVTNSMLTSLSETVQRFTSYAEKEEDSSISACGSEKDHRKFGAIMSIRELLEKVESHLEDPDQLSTHDVTYLEEQLEAALLETRARKTCLMLDSTMSLKEKEKLLKESNRLLEEEIALNRAKINEETMKFDGMQNSTPHMHTFF</sequence>
<name>A0AAV3QMR2_LITER</name>
<accession>A0AAV3QMR2</accession>
<reference evidence="2 3" key="1">
    <citation type="submission" date="2024-01" db="EMBL/GenBank/DDBJ databases">
        <title>The complete chloroplast genome sequence of Lithospermum erythrorhizon: insights into the phylogenetic relationship among Boraginaceae species and the maternal lineages of purple gromwells.</title>
        <authorList>
            <person name="Okada T."/>
            <person name="Watanabe K."/>
        </authorList>
    </citation>
    <scope>NUCLEOTIDE SEQUENCE [LARGE SCALE GENOMIC DNA]</scope>
</reference>
<protein>
    <recommendedName>
        <fullName evidence="1">K-box domain-containing protein</fullName>
    </recommendedName>
</protein>
<keyword evidence="3" id="KW-1185">Reference proteome</keyword>
<dbReference type="Pfam" id="PF01486">
    <property type="entry name" value="K-box"/>
    <property type="match status" value="1"/>
</dbReference>
<dbReference type="PROSITE" id="PS51297">
    <property type="entry name" value="K_BOX"/>
    <property type="match status" value="1"/>
</dbReference>
<gene>
    <name evidence="2" type="ORF">LIER_20775</name>
</gene>
<proteinExistence type="predicted"/>
<dbReference type="EMBL" id="BAABME010005349">
    <property type="protein sequence ID" value="GAA0165344.1"/>
    <property type="molecule type" value="Genomic_DNA"/>
</dbReference>
<dbReference type="AlphaFoldDB" id="A0AAV3QMR2"/>
<evidence type="ECO:0000313" key="2">
    <source>
        <dbReference type="EMBL" id="GAA0165344.1"/>
    </source>
</evidence>
<dbReference type="GO" id="GO:0003700">
    <property type="term" value="F:DNA-binding transcription factor activity"/>
    <property type="evidence" value="ECO:0007669"/>
    <property type="project" value="InterPro"/>
</dbReference>
<dbReference type="InterPro" id="IPR002487">
    <property type="entry name" value="TF_Kbox"/>
</dbReference>
<evidence type="ECO:0000313" key="3">
    <source>
        <dbReference type="Proteomes" id="UP001454036"/>
    </source>
</evidence>
<evidence type="ECO:0000259" key="1">
    <source>
        <dbReference type="PROSITE" id="PS51297"/>
    </source>
</evidence>
<comment type="caution">
    <text evidence="2">The sequence shown here is derived from an EMBL/GenBank/DDBJ whole genome shotgun (WGS) entry which is preliminary data.</text>
</comment>
<dbReference type="Proteomes" id="UP001454036">
    <property type="component" value="Unassembled WGS sequence"/>
</dbReference>